<dbReference type="EMBL" id="JARKNE010000005">
    <property type="protein sequence ID" value="KAK5829870.1"/>
    <property type="molecule type" value="Genomic_DNA"/>
</dbReference>
<gene>
    <name evidence="2" type="ORF">PVK06_013663</name>
</gene>
<keyword evidence="1" id="KW-0732">Signal</keyword>
<keyword evidence="3" id="KW-1185">Reference proteome</keyword>
<feature type="chain" id="PRO_5046458939" evidence="1">
    <location>
        <begin position="18"/>
        <end position="115"/>
    </location>
</feature>
<evidence type="ECO:0000313" key="2">
    <source>
        <dbReference type="EMBL" id="KAK5829870.1"/>
    </source>
</evidence>
<organism evidence="2 3">
    <name type="scientific">Gossypium arboreum</name>
    <name type="common">Tree cotton</name>
    <name type="synonym">Gossypium nanking</name>
    <dbReference type="NCBI Taxonomy" id="29729"/>
    <lineage>
        <taxon>Eukaryota</taxon>
        <taxon>Viridiplantae</taxon>
        <taxon>Streptophyta</taxon>
        <taxon>Embryophyta</taxon>
        <taxon>Tracheophyta</taxon>
        <taxon>Spermatophyta</taxon>
        <taxon>Magnoliopsida</taxon>
        <taxon>eudicotyledons</taxon>
        <taxon>Gunneridae</taxon>
        <taxon>Pentapetalae</taxon>
        <taxon>rosids</taxon>
        <taxon>malvids</taxon>
        <taxon>Malvales</taxon>
        <taxon>Malvaceae</taxon>
        <taxon>Malvoideae</taxon>
        <taxon>Gossypium</taxon>
    </lineage>
</organism>
<dbReference type="Proteomes" id="UP001358586">
    <property type="component" value="Chromosome 5"/>
</dbReference>
<feature type="signal peptide" evidence="1">
    <location>
        <begin position="1"/>
        <end position="17"/>
    </location>
</feature>
<evidence type="ECO:0000313" key="3">
    <source>
        <dbReference type="Proteomes" id="UP001358586"/>
    </source>
</evidence>
<comment type="caution">
    <text evidence="2">The sequence shown here is derived from an EMBL/GenBank/DDBJ whole genome shotgun (WGS) entry which is preliminary data.</text>
</comment>
<sequence>MMFSMLLGIILLQGIFGTVCVVCRIGLCLIYKLSKTIYLPQQESSVRSQTKSSRPHLSSNWACLNTDGSNKFEGGSAMAGGTVKNCEDGLTLLQERGFGSILTETDNLEAAKAIQ</sequence>
<proteinExistence type="predicted"/>
<reference evidence="2 3" key="1">
    <citation type="submission" date="2023-03" db="EMBL/GenBank/DDBJ databases">
        <title>WGS of Gossypium arboreum.</title>
        <authorList>
            <person name="Yu D."/>
        </authorList>
    </citation>
    <scope>NUCLEOTIDE SEQUENCE [LARGE SCALE GENOMIC DNA]</scope>
    <source>
        <tissue evidence="2">Leaf</tissue>
    </source>
</reference>
<protein>
    <submittedName>
        <fullName evidence="2">Uncharacterized protein</fullName>
    </submittedName>
</protein>
<name>A0ABR0PS92_GOSAR</name>
<evidence type="ECO:0000256" key="1">
    <source>
        <dbReference type="SAM" id="SignalP"/>
    </source>
</evidence>
<accession>A0ABR0PS92</accession>